<proteinExistence type="predicted"/>
<organism evidence="1 2">
    <name type="scientific">Brachionus plicatilis</name>
    <name type="common">Marine rotifer</name>
    <name type="synonym">Brachionus muelleri</name>
    <dbReference type="NCBI Taxonomy" id="10195"/>
    <lineage>
        <taxon>Eukaryota</taxon>
        <taxon>Metazoa</taxon>
        <taxon>Spiralia</taxon>
        <taxon>Gnathifera</taxon>
        <taxon>Rotifera</taxon>
        <taxon>Eurotatoria</taxon>
        <taxon>Monogononta</taxon>
        <taxon>Pseudotrocha</taxon>
        <taxon>Ploima</taxon>
        <taxon>Brachionidae</taxon>
        <taxon>Brachionus</taxon>
    </lineage>
</organism>
<comment type="caution">
    <text evidence="1">The sequence shown here is derived from an EMBL/GenBank/DDBJ whole genome shotgun (WGS) entry which is preliminary data.</text>
</comment>
<dbReference type="EMBL" id="REGN01008928">
    <property type="protein sequence ID" value="RNA02304.1"/>
    <property type="molecule type" value="Genomic_DNA"/>
</dbReference>
<evidence type="ECO:0000313" key="1">
    <source>
        <dbReference type="EMBL" id="RNA02304.1"/>
    </source>
</evidence>
<sequence length="60" mass="7027">MVTRFEISKCIMQSAHHRNDAILKSTLTCRFKVSILRYRHRYIRAKTDNHSETQVSCSTG</sequence>
<name>A0A3M7PTK4_BRAPC</name>
<dbReference type="AlphaFoldDB" id="A0A3M7PTK4"/>
<dbReference type="Proteomes" id="UP000276133">
    <property type="component" value="Unassembled WGS sequence"/>
</dbReference>
<keyword evidence="2" id="KW-1185">Reference proteome</keyword>
<accession>A0A3M7PTK4</accession>
<evidence type="ECO:0000313" key="2">
    <source>
        <dbReference type="Proteomes" id="UP000276133"/>
    </source>
</evidence>
<gene>
    <name evidence="1" type="ORF">BpHYR1_022794</name>
</gene>
<protein>
    <submittedName>
        <fullName evidence="1">Uncharacterized protein</fullName>
    </submittedName>
</protein>
<reference evidence="1 2" key="1">
    <citation type="journal article" date="2018" name="Sci. Rep.">
        <title>Genomic signatures of local adaptation to the degree of environmental predictability in rotifers.</title>
        <authorList>
            <person name="Franch-Gras L."/>
            <person name="Hahn C."/>
            <person name="Garcia-Roger E.M."/>
            <person name="Carmona M.J."/>
            <person name="Serra M."/>
            <person name="Gomez A."/>
        </authorList>
    </citation>
    <scope>NUCLEOTIDE SEQUENCE [LARGE SCALE GENOMIC DNA]</scope>
    <source>
        <strain evidence="1">HYR1</strain>
    </source>
</reference>